<dbReference type="GO" id="GO:0005737">
    <property type="term" value="C:cytoplasm"/>
    <property type="evidence" value="ECO:0007669"/>
    <property type="project" value="InterPro"/>
</dbReference>
<keyword evidence="6 10" id="KW-0378">Hydrolase</keyword>
<feature type="binding site" evidence="10">
    <location>
        <position position="119"/>
    </location>
    <ligand>
        <name>Mn(2+)</name>
        <dbReference type="ChEBI" id="CHEBI:29035"/>
        <label>2</label>
    </ligand>
</feature>
<dbReference type="EMBL" id="LKHV02000001">
    <property type="protein sequence ID" value="MCS5708772.1"/>
    <property type="molecule type" value="Genomic_DNA"/>
</dbReference>
<feature type="binding site" evidence="10">
    <location>
        <begin position="84"/>
        <end position="85"/>
    </location>
    <ligand>
        <name>substrate</name>
    </ligand>
</feature>
<dbReference type="Pfam" id="PF00149">
    <property type="entry name" value="Metallophos"/>
    <property type="match status" value="1"/>
</dbReference>
<dbReference type="InterPro" id="IPR010138">
    <property type="entry name" value="UDP-diacylglucosamine_Hdrlase"/>
</dbReference>
<proteinExistence type="inferred from homology"/>
<comment type="function">
    <text evidence="10">Hydrolyzes the pyrophosphate bond of UDP-2,3-diacylglucosamine to yield 2,3-diacylglucosamine 1-phosphate (lipid X) and UMP by catalyzing the attack of water at the alpha-P atom. Involved in the biosynthesis of lipid A, a phosphorylated glycolipid that anchors the lipopolysaccharide to the outer membrane of the cell.</text>
</comment>
<dbReference type="RefSeq" id="WP_057625465.1">
    <property type="nucleotide sequence ID" value="NZ_LKHV02000001.1"/>
</dbReference>
<feature type="binding site" evidence="10">
    <location>
        <position position="172"/>
    </location>
    <ligand>
        <name>substrate</name>
    </ligand>
</feature>
<comment type="pathway">
    <text evidence="10">Glycolipid biosynthesis; lipid IV(A) biosynthesis; lipid IV(A) from (3R)-3-hydroxytetradecanoyl-[acyl-carrier-protein] and UDP-N-acetyl-alpha-D-glucosamine: step 4/6.</text>
</comment>
<dbReference type="GO" id="GO:0019897">
    <property type="term" value="C:extrinsic component of plasma membrane"/>
    <property type="evidence" value="ECO:0007669"/>
    <property type="project" value="UniProtKB-UniRule"/>
</dbReference>
<evidence type="ECO:0000256" key="3">
    <source>
        <dbReference type="ARBA" id="ARBA00022519"/>
    </source>
</evidence>
<evidence type="ECO:0000256" key="6">
    <source>
        <dbReference type="ARBA" id="ARBA00022801"/>
    </source>
</evidence>
<sequence>MTLSKNHTLFVSDVHLSENKPELTALFLKFINEKALFAQELYILGDLFDVWLGDDLIGNFEHEIATALETLANAGVKTYFLAGNRDFFVGEKFLKLAKITALKDPCEISIFGYSLLLTHGDLLCTDDKLYQRYRSFVQNPLSRKIFLRFPIQFRKLIARKLRSRSKQYQQRQPIAKLDVTEEGVQKILAQKQANVIIHGHVHRANTINHNVNGRVITRYVLGTWHHTGSYIVLDTQSVEIKVFQ</sequence>
<evidence type="ECO:0000313" key="13">
    <source>
        <dbReference type="EMBL" id="MCS5708772.1"/>
    </source>
</evidence>
<evidence type="ECO:0000256" key="2">
    <source>
        <dbReference type="ARBA" id="ARBA00022516"/>
    </source>
</evidence>
<dbReference type="GO" id="GO:0008758">
    <property type="term" value="F:UDP-2,3-diacylglucosamine hydrolase activity"/>
    <property type="evidence" value="ECO:0007669"/>
    <property type="project" value="UniProtKB-UniRule"/>
</dbReference>
<protein>
    <recommendedName>
        <fullName evidence="10">UDP-2,3-diacylglucosamine hydrolase</fullName>
        <ecNumber evidence="10">3.6.1.54</ecNumber>
    </recommendedName>
    <alternativeName>
        <fullName evidence="10">UDP-2,3-diacylglucosamine diphosphatase</fullName>
    </alternativeName>
</protein>
<organism evidence="12">
    <name type="scientific">Candidatus Berkiella cookevillensis</name>
    <dbReference type="NCBI Taxonomy" id="437022"/>
    <lineage>
        <taxon>Bacteria</taxon>
        <taxon>Pseudomonadati</taxon>
        <taxon>Pseudomonadota</taxon>
        <taxon>Gammaproteobacteria</taxon>
        <taxon>Candidatus Berkiellales</taxon>
        <taxon>Candidatus Berkiellaceae</taxon>
        <taxon>Candidatus Berkiella</taxon>
    </lineage>
</organism>
<dbReference type="UniPathway" id="UPA00359">
    <property type="reaction ID" value="UER00480"/>
</dbReference>
<reference evidence="13" key="2">
    <citation type="journal article" date="2016" name="Genome Announc.">
        <title>Draft Genome Sequences of Two Novel Amoeba-Resistant Intranuclear Bacteria, 'Candidatus Berkiella cookevillensis' and 'Candidatus Berkiella aquae'.</title>
        <authorList>
            <person name="Mehari Y.T."/>
            <person name="Arivett B.A."/>
            <person name="Farone A.L."/>
            <person name="Gunderson J.H."/>
            <person name="Farone M.B."/>
        </authorList>
    </citation>
    <scope>NUCLEOTIDE SEQUENCE</scope>
    <source>
        <strain evidence="13">CC99</strain>
    </source>
</reference>
<dbReference type="NCBIfam" id="TIGR01854">
    <property type="entry name" value="lipid_A_lpxH"/>
    <property type="match status" value="1"/>
</dbReference>
<feature type="binding site" evidence="10">
    <location>
        <position position="200"/>
    </location>
    <ligand>
        <name>Mn(2+)</name>
        <dbReference type="ChEBI" id="CHEBI:29035"/>
        <label>2</label>
    </ligand>
</feature>
<evidence type="ECO:0000256" key="9">
    <source>
        <dbReference type="ARBA" id="ARBA00023211"/>
    </source>
</evidence>
<dbReference type="GO" id="GO:0030145">
    <property type="term" value="F:manganese ion binding"/>
    <property type="evidence" value="ECO:0007669"/>
    <property type="project" value="UniProtKB-UniRule"/>
</dbReference>
<feature type="domain" description="Calcineurin-like phosphoesterase" evidence="11">
    <location>
        <begin position="9"/>
        <end position="203"/>
    </location>
</feature>
<evidence type="ECO:0000313" key="14">
    <source>
        <dbReference type="Proteomes" id="UP000051494"/>
    </source>
</evidence>
<dbReference type="EMBL" id="LKHV01000017">
    <property type="protein sequence ID" value="KRG17407.1"/>
    <property type="molecule type" value="Genomic_DNA"/>
</dbReference>
<feature type="binding site" evidence="10">
    <location>
        <position position="127"/>
    </location>
    <ligand>
        <name>substrate</name>
    </ligand>
</feature>
<keyword evidence="8 10" id="KW-0472">Membrane</keyword>
<gene>
    <name evidence="10 12" type="primary">lpxH</name>
    <name evidence="13" type="ORF">CC99x_007625</name>
    <name evidence="12" type="ORF">CC99x_02375</name>
</gene>
<comment type="catalytic activity">
    <reaction evidence="10">
        <text>UDP-2-N,3-O-bis[(3R)-3-hydroxytetradecanoyl]-alpha-D-glucosamine + H2O = 2-N,3-O-bis[(3R)-3-hydroxytetradecanoyl]-alpha-D-glucosaminyl 1-phosphate + UMP + 2 H(+)</text>
        <dbReference type="Rhea" id="RHEA:25213"/>
        <dbReference type="ChEBI" id="CHEBI:15377"/>
        <dbReference type="ChEBI" id="CHEBI:15378"/>
        <dbReference type="ChEBI" id="CHEBI:57865"/>
        <dbReference type="ChEBI" id="CHEBI:57957"/>
        <dbReference type="ChEBI" id="CHEBI:78847"/>
        <dbReference type="EC" id="3.6.1.54"/>
    </reaction>
</comment>
<dbReference type="InterPro" id="IPR029052">
    <property type="entry name" value="Metallo-depent_PP-like"/>
</dbReference>
<evidence type="ECO:0000259" key="11">
    <source>
        <dbReference type="Pfam" id="PF00149"/>
    </source>
</evidence>
<feature type="binding site" evidence="10">
    <location>
        <position position="84"/>
    </location>
    <ligand>
        <name>Mn(2+)</name>
        <dbReference type="ChEBI" id="CHEBI:29035"/>
        <label>2</label>
    </ligand>
</feature>
<dbReference type="OrthoDB" id="9783283at2"/>
<dbReference type="EC" id="3.6.1.54" evidence="10"/>
<comment type="cofactor">
    <cofactor evidence="10">
        <name>Mn(2+)</name>
        <dbReference type="ChEBI" id="CHEBI:29035"/>
    </cofactor>
    <text evidence="10">Binds 2 Mn(2+) ions per subunit in a binuclear metal center.</text>
</comment>
<dbReference type="CDD" id="cd07398">
    <property type="entry name" value="MPP_YbbF-LpxH"/>
    <property type="match status" value="1"/>
</dbReference>
<dbReference type="AlphaFoldDB" id="A0A0Q9Y9E7"/>
<keyword evidence="4 10" id="KW-0441">Lipid A biosynthesis</keyword>
<dbReference type="PANTHER" id="PTHR34990">
    <property type="entry name" value="UDP-2,3-DIACYLGLUCOSAMINE HYDROLASE-RELATED"/>
    <property type="match status" value="1"/>
</dbReference>
<evidence type="ECO:0000256" key="1">
    <source>
        <dbReference type="ARBA" id="ARBA00022475"/>
    </source>
</evidence>
<dbReference type="SUPFAM" id="SSF56300">
    <property type="entry name" value="Metallo-dependent phosphatases"/>
    <property type="match status" value="1"/>
</dbReference>
<keyword evidence="5 10" id="KW-0479">Metal-binding</keyword>
<feature type="binding site" evidence="10">
    <location>
        <position position="200"/>
    </location>
    <ligand>
        <name>substrate</name>
    </ligand>
</feature>
<accession>A0A0Q9Y9E7</accession>
<keyword evidence="9 10" id="KW-0464">Manganese</keyword>
<evidence type="ECO:0000256" key="7">
    <source>
        <dbReference type="ARBA" id="ARBA00023098"/>
    </source>
</evidence>
<keyword evidence="1 10" id="KW-1003">Cell membrane</keyword>
<dbReference type="PANTHER" id="PTHR34990:SF1">
    <property type="entry name" value="UDP-2,3-DIACYLGLUCOSAMINE HYDROLASE"/>
    <property type="match status" value="1"/>
</dbReference>
<dbReference type="InterPro" id="IPR043461">
    <property type="entry name" value="LpxH-like"/>
</dbReference>
<comment type="caution">
    <text evidence="12">The sequence shown here is derived from an EMBL/GenBank/DDBJ whole genome shotgun (WGS) entry which is preliminary data.</text>
</comment>
<keyword evidence="3 10" id="KW-0997">Cell inner membrane</keyword>
<feature type="binding site" evidence="10">
    <location>
        <position position="15"/>
    </location>
    <ligand>
        <name>Mn(2+)</name>
        <dbReference type="ChEBI" id="CHEBI:29035"/>
        <label>1</label>
    </ligand>
</feature>
<comment type="similarity">
    <text evidence="10">Belongs to the LpxH family.</text>
</comment>
<evidence type="ECO:0000256" key="4">
    <source>
        <dbReference type="ARBA" id="ARBA00022556"/>
    </source>
</evidence>
<keyword evidence="2 10" id="KW-0444">Lipid biosynthesis</keyword>
<keyword evidence="7 10" id="KW-0443">Lipid metabolism</keyword>
<comment type="subcellular location">
    <subcellularLocation>
        <location evidence="10">Cell inner membrane</location>
        <topology evidence="10">Peripheral membrane protein</topology>
        <orientation evidence="10">Cytoplasmic side</orientation>
    </subcellularLocation>
</comment>
<feature type="binding site" evidence="10">
    <location>
        <position position="169"/>
    </location>
    <ligand>
        <name>substrate</name>
    </ligand>
</feature>
<evidence type="ECO:0000256" key="10">
    <source>
        <dbReference type="HAMAP-Rule" id="MF_00575"/>
    </source>
</evidence>
<dbReference type="Gene3D" id="3.60.21.10">
    <property type="match status" value="1"/>
</dbReference>
<feature type="binding site" evidence="10">
    <location>
        <position position="46"/>
    </location>
    <ligand>
        <name>Mn(2+)</name>
        <dbReference type="ChEBI" id="CHEBI:29035"/>
        <label>1</label>
    </ligand>
</feature>
<feature type="binding site" evidence="10">
    <location>
        <position position="13"/>
    </location>
    <ligand>
        <name>Mn(2+)</name>
        <dbReference type="ChEBI" id="CHEBI:29035"/>
        <label>1</label>
    </ligand>
</feature>
<dbReference type="InterPro" id="IPR004843">
    <property type="entry name" value="Calcineurin-like_PHP"/>
</dbReference>
<evidence type="ECO:0000256" key="5">
    <source>
        <dbReference type="ARBA" id="ARBA00022723"/>
    </source>
</evidence>
<dbReference type="HAMAP" id="MF_00575">
    <property type="entry name" value="LpxH"/>
    <property type="match status" value="1"/>
</dbReference>
<dbReference type="GO" id="GO:0009245">
    <property type="term" value="P:lipid A biosynthetic process"/>
    <property type="evidence" value="ECO:0007669"/>
    <property type="project" value="UniProtKB-UniRule"/>
</dbReference>
<evidence type="ECO:0000256" key="8">
    <source>
        <dbReference type="ARBA" id="ARBA00023136"/>
    </source>
</evidence>
<feature type="binding site" evidence="10">
    <location>
        <position position="202"/>
    </location>
    <ligand>
        <name>Mn(2+)</name>
        <dbReference type="ChEBI" id="CHEBI:29035"/>
        <label>1</label>
    </ligand>
</feature>
<name>A0A0Q9Y9E7_9GAMM</name>
<reference evidence="13" key="3">
    <citation type="submission" date="2021-06" db="EMBL/GenBank/DDBJ databases">
        <title>Genomic Description and Analysis of Intracellular Bacteria, Candidatus Berkiella cookevillensis and Candidatus Berkiella aquae.</title>
        <authorList>
            <person name="Kidane D.T."/>
            <person name="Mehari Y.T."/>
            <person name="Rice F.C."/>
            <person name="Arivett B.A."/>
            <person name="Farone A.L."/>
            <person name="Berk S.G."/>
            <person name="Farone M.B."/>
        </authorList>
    </citation>
    <scope>NUCLEOTIDE SEQUENCE</scope>
    <source>
        <strain evidence="13">CC99</strain>
    </source>
</reference>
<dbReference type="Proteomes" id="UP000051494">
    <property type="component" value="Unassembled WGS sequence"/>
</dbReference>
<evidence type="ECO:0000313" key="12">
    <source>
        <dbReference type="EMBL" id="KRG17407.1"/>
    </source>
</evidence>
<feature type="binding site" evidence="10">
    <location>
        <position position="46"/>
    </location>
    <ligand>
        <name>Mn(2+)</name>
        <dbReference type="ChEBI" id="CHEBI:29035"/>
        <label>2</label>
    </ligand>
</feature>
<keyword evidence="14" id="KW-1185">Reference proteome</keyword>
<dbReference type="STRING" id="437022.CC99x_02375"/>
<dbReference type="NCBIfam" id="NF003743">
    <property type="entry name" value="PRK05340.1"/>
    <property type="match status" value="1"/>
</dbReference>
<dbReference type="PATRIC" id="fig|1590042.3.peg.2433"/>
<feature type="binding site" evidence="10">
    <location>
        <position position="165"/>
    </location>
    <ligand>
        <name>substrate</name>
    </ligand>
</feature>
<reference evidence="12" key="1">
    <citation type="submission" date="2015-09" db="EMBL/GenBank/DDBJ databases">
        <title>Draft Genome Sequences of Two Novel Amoeba-resistant Intranuclear Bacteria, Candidatus Berkiella cookevillensis and Candidatus Berkiella aquae.</title>
        <authorList>
            <person name="Mehari Y.T."/>
            <person name="Arivett B.A."/>
            <person name="Farone A.L."/>
            <person name="Gunderson J.H."/>
            <person name="Farone M.B."/>
        </authorList>
    </citation>
    <scope>NUCLEOTIDE SEQUENCE [LARGE SCALE GENOMIC DNA]</scope>
    <source>
        <strain evidence="12">CC99</strain>
    </source>
</reference>